<protein>
    <submittedName>
        <fullName evidence="1">Uncharacterized protein</fullName>
    </submittedName>
</protein>
<dbReference type="AlphaFoldDB" id="A0A0A8Y7V6"/>
<accession>A0A0A8Y7V6</accession>
<reference evidence="1" key="1">
    <citation type="submission" date="2014-09" db="EMBL/GenBank/DDBJ databases">
        <authorList>
            <person name="Magalhaes I.L.F."/>
            <person name="Oliveira U."/>
            <person name="Santos F.R."/>
            <person name="Vidigal T.H.D.A."/>
            <person name="Brescovit A.D."/>
            <person name="Santos A.J."/>
        </authorList>
    </citation>
    <scope>NUCLEOTIDE SEQUENCE</scope>
    <source>
        <tissue evidence="1">Shoot tissue taken approximately 20 cm above the soil surface</tissue>
    </source>
</reference>
<sequence length="87" mass="9666">MLGIGNTGVCLRPRRFPRPGKPGARLVNGGLDDFFGIDLLPQRSLWLCHCLLPWRLLELAASCVVLPLAPVTSCAAIRLRQPRHQLR</sequence>
<evidence type="ECO:0000313" key="1">
    <source>
        <dbReference type="EMBL" id="JAD21245.1"/>
    </source>
</evidence>
<name>A0A0A8Y7V6_ARUDO</name>
<proteinExistence type="predicted"/>
<reference evidence="1" key="2">
    <citation type="journal article" date="2015" name="Data Brief">
        <title>Shoot transcriptome of the giant reed, Arundo donax.</title>
        <authorList>
            <person name="Barrero R.A."/>
            <person name="Guerrero F.D."/>
            <person name="Moolhuijzen P."/>
            <person name="Goolsby J.A."/>
            <person name="Tidwell J."/>
            <person name="Bellgard S.E."/>
            <person name="Bellgard M.I."/>
        </authorList>
    </citation>
    <scope>NUCLEOTIDE SEQUENCE</scope>
    <source>
        <tissue evidence="1">Shoot tissue taken approximately 20 cm above the soil surface</tissue>
    </source>
</reference>
<organism evidence="1">
    <name type="scientific">Arundo donax</name>
    <name type="common">Giant reed</name>
    <name type="synonym">Donax arundinaceus</name>
    <dbReference type="NCBI Taxonomy" id="35708"/>
    <lineage>
        <taxon>Eukaryota</taxon>
        <taxon>Viridiplantae</taxon>
        <taxon>Streptophyta</taxon>
        <taxon>Embryophyta</taxon>
        <taxon>Tracheophyta</taxon>
        <taxon>Spermatophyta</taxon>
        <taxon>Magnoliopsida</taxon>
        <taxon>Liliopsida</taxon>
        <taxon>Poales</taxon>
        <taxon>Poaceae</taxon>
        <taxon>PACMAD clade</taxon>
        <taxon>Arundinoideae</taxon>
        <taxon>Arundineae</taxon>
        <taxon>Arundo</taxon>
    </lineage>
</organism>
<dbReference type="EMBL" id="GBRH01276650">
    <property type="protein sequence ID" value="JAD21245.1"/>
    <property type="molecule type" value="Transcribed_RNA"/>
</dbReference>